<evidence type="ECO:0000259" key="4">
    <source>
        <dbReference type="Pfam" id="PF21145"/>
    </source>
</evidence>
<comment type="caution">
    <text evidence="5">The sequence shown here is derived from an EMBL/GenBank/DDBJ whole genome shotgun (WGS) entry which is preliminary data.</text>
</comment>
<evidence type="ECO:0000259" key="3">
    <source>
        <dbReference type="Pfam" id="PF01835"/>
    </source>
</evidence>
<accession>A0ABQ9VZ99</accession>
<dbReference type="Pfam" id="PF10494">
    <property type="entry name" value="Stk19"/>
    <property type="match status" value="1"/>
</dbReference>
<sequence length="521" mass="57450">MSRKRHRLVPETSGLKRRQKRGPVESDPLRGEPGSARAAVSELMQLFPRGLFEDALPPIVLRSQVYSLMPDRTVADRQLKELQEQGEIRIVQLGFDLDAHGIIFTEDYRTRVLKACDGRPYAGAVQKFLASVLPACGDLSFQQDQMTQTFGFRDSEITHLVNAGVLTVRDAGSWWLAVPGAGRFIKYFVKGRQAVLGMVRKAKYRELLLSELLGRRVPAVVRLGLTYHVHDLIGAQLVDWLLLFSPSVVHLGVPLSVGVQLQDVPRGQVVTGSVFLRNPSYKNAPCSPKVDFTLTSEKNVALLSLQVTEPHTLLLLLGTSHPVPLCLVPRKDVKSCGLHQLLRGPEVQLVAQSPWLKDSLSKQTNTQGVNLLFSSRRGHLFLQTDQPIYNPGQRVRYRVFALDQKMRPSTDAITVTVENSRGLRVRKKEVYLPSSIFQDDFVIPDISQPPQFLLGSPPPSRGTSRDALALSLLSSPPPSRGTSRDALALSLLSSPPPSRGTSRDALALSLLSSLPPSRGTS</sequence>
<dbReference type="PANTHER" id="PTHR15243:SF0">
    <property type="entry name" value="SERINE_THREONINE-PROTEIN KINASE 19"/>
    <property type="match status" value="1"/>
</dbReference>
<evidence type="ECO:0000256" key="2">
    <source>
        <dbReference type="SAM" id="MobiDB-lite"/>
    </source>
</evidence>
<dbReference type="InterPro" id="IPR018865">
    <property type="entry name" value="STK19-like"/>
</dbReference>
<feature type="domain" description="Complement C4 MG1" evidence="4">
    <location>
        <begin position="241"/>
        <end position="309"/>
    </location>
</feature>
<dbReference type="InterPro" id="IPR048847">
    <property type="entry name" value="C4_MG1"/>
</dbReference>
<gene>
    <name evidence="5" type="ORF">P7K49_007703</name>
</gene>
<comment type="similarity">
    <text evidence="1">Belongs to the STK19 family.</text>
</comment>
<feature type="region of interest" description="Disordered" evidence="2">
    <location>
        <begin position="474"/>
        <end position="503"/>
    </location>
</feature>
<dbReference type="InterPro" id="IPR002890">
    <property type="entry name" value="MG2"/>
</dbReference>
<feature type="region of interest" description="Disordered" evidence="2">
    <location>
        <begin position="1"/>
        <end position="35"/>
    </location>
</feature>
<dbReference type="PANTHER" id="PTHR15243">
    <property type="entry name" value="SERINE/THREONINE-PROTEIN KINASE 19"/>
    <property type="match status" value="1"/>
</dbReference>
<dbReference type="Pfam" id="PF01835">
    <property type="entry name" value="MG2"/>
    <property type="match status" value="1"/>
</dbReference>
<reference evidence="5 6" key="1">
    <citation type="submission" date="2023-05" db="EMBL/GenBank/DDBJ databases">
        <title>B98-5 Cell Line De Novo Hybrid Assembly: An Optical Mapping Approach.</title>
        <authorList>
            <person name="Kananen K."/>
            <person name="Auerbach J.A."/>
            <person name="Kautto E."/>
            <person name="Blachly J.S."/>
        </authorList>
    </citation>
    <scope>NUCLEOTIDE SEQUENCE [LARGE SCALE GENOMIC DNA]</scope>
    <source>
        <strain evidence="5">B95-8</strain>
        <tissue evidence="5">Cell line</tissue>
    </source>
</reference>
<organism evidence="5 6">
    <name type="scientific">Saguinus oedipus</name>
    <name type="common">Cotton-top tamarin</name>
    <name type="synonym">Oedipomidas oedipus</name>
    <dbReference type="NCBI Taxonomy" id="9490"/>
    <lineage>
        <taxon>Eukaryota</taxon>
        <taxon>Metazoa</taxon>
        <taxon>Chordata</taxon>
        <taxon>Craniata</taxon>
        <taxon>Vertebrata</taxon>
        <taxon>Euteleostomi</taxon>
        <taxon>Mammalia</taxon>
        <taxon>Eutheria</taxon>
        <taxon>Euarchontoglires</taxon>
        <taxon>Primates</taxon>
        <taxon>Haplorrhini</taxon>
        <taxon>Platyrrhini</taxon>
        <taxon>Cebidae</taxon>
        <taxon>Callitrichinae</taxon>
        <taxon>Saguinus</taxon>
    </lineage>
</organism>
<evidence type="ECO:0000256" key="1">
    <source>
        <dbReference type="ARBA" id="ARBA00093458"/>
    </source>
</evidence>
<evidence type="ECO:0000313" key="6">
    <source>
        <dbReference type="Proteomes" id="UP001266305"/>
    </source>
</evidence>
<dbReference type="Pfam" id="PF21145">
    <property type="entry name" value="C4_MG1"/>
    <property type="match status" value="2"/>
</dbReference>
<dbReference type="Gene3D" id="2.60.40.1930">
    <property type="match status" value="2"/>
</dbReference>
<dbReference type="Proteomes" id="UP001266305">
    <property type="component" value="Unassembled WGS sequence"/>
</dbReference>
<feature type="domain" description="Complement C4 MG1" evidence="4">
    <location>
        <begin position="328"/>
        <end position="373"/>
    </location>
</feature>
<dbReference type="EMBL" id="JASSZA010000004">
    <property type="protein sequence ID" value="KAK2113437.1"/>
    <property type="molecule type" value="Genomic_DNA"/>
</dbReference>
<proteinExistence type="inferred from homology"/>
<feature type="domain" description="Macroglobulin" evidence="3">
    <location>
        <begin position="380"/>
        <end position="446"/>
    </location>
</feature>
<evidence type="ECO:0000313" key="5">
    <source>
        <dbReference type="EMBL" id="KAK2113437.1"/>
    </source>
</evidence>
<protein>
    <submittedName>
        <fullName evidence="5">Uncharacterized protein</fullName>
    </submittedName>
</protein>
<keyword evidence="6" id="KW-1185">Reference proteome</keyword>
<name>A0ABQ9VZ99_SAGOE</name>